<reference evidence="1 2" key="1">
    <citation type="journal article" date="2012" name="J. Bacteriol.">
        <title>Genome Sequence of the Lantibiotic Bacteriocin Producer Streptococcus salivarius Strain K12.</title>
        <authorList>
            <person name="Barretto C."/>
            <person name="Alvarez-Martin P."/>
            <person name="Foata F."/>
            <person name="Renault P."/>
            <person name="Berger B."/>
        </authorList>
    </citation>
    <scope>NUCLEOTIDE SEQUENCE [LARGE SCALE GENOMIC DNA]</scope>
    <source>
        <strain evidence="1 2">K12</strain>
    </source>
</reference>
<sequence>MNTSFIKVTVLTEHISTSFLSELGKTFIENNLGQKRSNL</sequence>
<comment type="caution">
    <text evidence="1">The sequence shown here is derived from an EMBL/GenBank/DDBJ whole genome shotgun (WGS) entry which is preliminary data.</text>
</comment>
<dbReference type="Proteomes" id="UP000006983">
    <property type="component" value="Unassembled WGS sequence"/>
</dbReference>
<organism evidence="1 2">
    <name type="scientific">Streptococcus salivarius K12</name>
    <dbReference type="NCBI Taxonomy" id="1200793"/>
    <lineage>
        <taxon>Bacteria</taxon>
        <taxon>Bacillati</taxon>
        <taxon>Bacillota</taxon>
        <taxon>Bacilli</taxon>
        <taxon>Lactobacillales</taxon>
        <taxon>Streptococcaceae</taxon>
        <taxon>Streptococcus</taxon>
    </lineage>
</organism>
<keyword evidence="2" id="KW-1185">Reference proteome</keyword>
<accession>J7TQR7</accession>
<evidence type="ECO:0000313" key="2">
    <source>
        <dbReference type="Proteomes" id="UP000006983"/>
    </source>
</evidence>
<dbReference type="PATRIC" id="fig|1200793.3.peg.556"/>
<protein>
    <submittedName>
        <fullName evidence="1">Uncharacterized protein</fullName>
    </submittedName>
</protein>
<gene>
    <name evidence="1" type="ORF">RSSL_01617</name>
</gene>
<name>J7TQR7_STRSL</name>
<dbReference type="AlphaFoldDB" id="J7TQR7"/>
<dbReference type="EMBL" id="ALIF01000001">
    <property type="protein sequence ID" value="EJO16664.1"/>
    <property type="molecule type" value="Genomic_DNA"/>
</dbReference>
<evidence type="ECO:0000313" key="1">
    <source>
        <dbReference type="EMBL" id="EJO16664.1"/>
    </source>
</evidence>
<proteinExistence type="predicted"/>